<comment type="caution">
    <text evidence="2">The sequence shown here is derived from an EMBL/GenBank/DDBJ whole genome shotgun (WGS) entry which is preliminary data.</text>
</comment>
<dbReference type="VEuPathDB" id="AmoebaDB:KM1_012530"/>
<feature type="compositionally biased region" description="Polar residues" evidence="1">
    <location>
        <begin position="8"/>
        <end position="37"/>
    </location>
</feature>
<evidence type="ECO:0000256" key="1">
    <source>
        <dbReference type="SAM" id="MobiDB-lite"/>
    </source>
</evidence>
<dbReference type="VEuPathDB" id="AmoebaDB:EHI7A_003240"/>
<feature type="region of interest" description="Disordered" evidence="1">
    <location>
        <begin position="1"/>
        <end position="40"/>
    </location>
</feature>
<accession>A0A5K1UAB0</accession>
<feature type="compositionally biased region" description="Basic and acidic residues" evidence="1">
    <location>
        <begin position="119"/>
        <end position="129"/>
    </location>
</feature>
<proteinExistence type="predicted"/>
<dbReference type="EMBL" id="BDEQ01000001">
    <property type="protein sequence ID" value="GAT93216.1"/>
    <property type="molecule type" value="Genomic_DNA"/>
</dbReference>
<dbReference type="VEuPathDB" id="AmoebaDB:EHI_126950"/>
<evidence type="ECO:0000313" key="2">
    <source>
        <dbReference type="EMBL" id="GAT93216.1"/>
    </source>
</evidence>
<sequence length="352" mass="40275">MFNLKLDQPSQQQQNTNNLFNGFGSTPTITKTQSSDTLHPFQNPFVFPMKSSSIISGDNAIKEKEQTQTKELHTEIKPKTKLTNYEPEDGQFIDCDDDDDDCSSISMNDDSSTSASEIEIEKGEKKKGDNVNNISIDQLMKTSISPVELRFNPGQTNDFKPEFQITPQYFSEQSIEKPTNDKQTNGFAFNFQQECKTNTISSQQQNPFLLQTNGNLSNQQQSTPFGFVQPTTQFTFSNINLMASNDKRKEKIDKIVNNYVGKKITPFDEEKDKEIIQKLREKNVPLIIEPDFIKVVGEKYYNMIKNVNTLDELNTIIKPMVESLGAQWEEFISLFKYSTPEDLFDHLIQSMN</sequence>
<feature type="region of interest" description="Disordered" evidence="1">
    <location>
        <begin position="97"/>
        <end position="129"/>
    </location>
</feature>
<dbReference type="Proteomes" id="UP000078387">
    <property type="component" value="Unassembled WGS sequence"/>
</dbReference>
<organism evidence="2 3">
    <name type="scientific">Entamoeba histolytica</name>
    <dbReference type="NCBI Taxonomy" id="5759"/>
    <lineage>
        <taxon>Eukaryota</taxon>
        <taxon>Amoebozoa</taxon>
        <taxon>Evosea</taxon>
        <taxon>Archamoebae</taxon>
        <taxon>Mastigamoebida</taxon>
        <taxon>Entamoebidae</taxon>
        <taxon>Entamoeba</taxon>
    </lineage>
</organism>
<dbReference type="AlphaFoldDB" id="A0A5K1UAB0"/>
<evidence type="ECO:0000313" key="3">
    <source>
        <dbReference type="Proteomes" id="UP000078387"/>
    </source>
</evidence>
<dbReference type="OMA" id="TISMNDD"/>
<reference evidence="2 3" key="1">
    <citation type="submission" date="2016-05" db="EMBL/GenBank/DDBJ databases">
        <title>First whole genome sequencing of Entamoeba histolytica HM1:IMSS-clone-6.</title>
        <authorList>
            <person name="Mukherjee Avik.K."/>
            <person name="Izumyama S."/>
            <person name="Nakada-Tsukui K."/>
            <person name="Nozaki T."/>
        </authorList>
    </citation>
    <scope>NUCLEOTIDE SEQUENCE [LARGE SCALE GENOMIC DNA]</scope>
    <source>
        <strain evidence="2 3">HM1:IMSS clone 6</strain>
    </source>
</reference>
<dbReference type="VEuPathDB" id="AmoebaDB:EHI5A_012250"/>
<name>A0A5K1UAB0_ENTHI</name>
<protein>
    <submittedName>
        <fullName evidence="2">Uncharacterized protein</fullName>
    </submittedName>
</protein>
<gene>
    <name evidence="2" type="ORF">CL6EHI_126950</name>
</gene>
<feature type="compositionally biased region" description="Low complexity" evidence="1">
    <location>
        <begin position="103"/>
        <end position="117"/>
    </location>
</feature>